<dbReference type="InterPro" id="IPR013103">
    <property type="entry name" value="RVT_2"/>
</dbReference>
<gene>
    <name evidence="4" type="ORF">Tci_021806</name>
</gene>
<dbReference type="EMBL" id="BKCJ010002622">
    <property type="protein sequence ID" value="GEU49828.1"/>
    <property type="molecule type" value="Genomic_DNA"/>
</dbReference>
<feature type="signal peptide" evidence="2">
    <location>
        <begin position="1"/>
        <end position="18"/>
    </location>
</feature>
<feature type="compositionally biased region" description="Basic and acidic residues" evidence="1">
    <location>
        <begin position="854"/>
        <end position="882"/>
    </location>
</feature>
<comment type="caution">
    <text evidence="4">The sequence shown here is derived from an EMBL/GenBank/DDBJ whole genome shotgun (WGS) entry which is preliminary data.</text>
</comment>
<dbReference type="AlphaFoldDB" id="A0A6L2KK42"/>
<dbReference type="PANTHER" id="PTHR11439">
    <property type="entry name" value="GAG-POL-RELATED RETROTRANSPOSON"/>
    <property type="match status" value="1"/>
</dbReference>
<dbReference type="InterPro" id="IPR043502">
    <property type="entry name" value="DNA/RNA_pol_sf"/>
</dbReference>
<proteinExistence type="predicted"/>
<accession>A0A6L2KK42</accession>
<evidence type="ECO:0000259" key="3">
    <source>
        <dbReference type="Pfam" id="PF07727"/>
    </source>
</evidence>
<feature type="compositionally biased region" description="Basic and acidic residues" evidence="1">
    <location>
        <begin position="644"/>
        <end position="657"/>
    </location>
</feature>
<reference evidence="4" key="1">
    <citation type="journal article" date="2019" name="Sci. Rep.">
        <title>Draft genome of Tanacetum cinerariifolium, the natural source of mosquito coil.</title>
        <authorList>
            <person name="Yamashiro T."/>
            <person name="Shiraishi A."/>
            <person name="Satake H."/>
            <person name="Nakayama K."/>
        </authorList>
    </citation>
    <scope>NUCLEOTIDE SEQUENCE</scope>
</reference>
<name>A0A6L2KK42_TANCI</name>
<evidence type="ECO:0000313" key="4">
    <source>
        <dbReference type="EMBL" id="GEU49828.1"/>
    </source>
</evidence>
<dbReference type="PANTHER" id="PTHR11439:SF509">
    <property type="entry name" value="RNA-DIRECTED DNA POLYMERASE"/>
    <property type="match status" value="1"/>
</dbReference>
<protein>
    <recommendedName>
        <fullName evidence="3">Reverse transcriptase Ty1/copia-type domain-containing protein</fullName>
    </recommendedName>
</protein>
<evidence type="ECO:0000256" key="2">
    <source>
        <dbReference type="SAM" id="SignalP"/>
    </source>
</evidence>
<dbReference type="SUPFAM" id="SSF56672">
    <property type="entry name" value="DNA/RNA polymerases"/>
    <property type="match status" value="1"/>
</dbReference>
<feature type="region of interest" description="Disordered" evidence="1">
    <location>
        <begin position="614"/>
        <end position="755"/>
    </location>
</feature>
<feature type="compositionally biased region" description="Acidic residues" evidence="1">
    <location>
        <begin position="701"/>
        <end position="711"/>
    </location>
</feature>
<keyword evidence="2" id="KW-0732">Signal</keyword>
<sequence>MLLLSWVCIIGLSPLVVISTFRQNISLMRKEVQKKMSASCLISLKGCLFGRELKSFICKLEYSSRSPKIFSRILDWNDSLFGVPIQEVASAQSSSTVSPHIIVQPDHQIPQHNSKWTKDHPLNNIIGQLSQPVSIRLQLYEQALFCYYNAFLTSVEPKMYKDALTQSCWIEGINFEESFALVARLEAIRIFLAYAAHKNMVVYQMDVNLTFLNGNLREEVYVSQPNGFVDQDNPNHVYKLKKALYGLKQAPHAWFDMLSSFLISQDFSKGLVDPTLFICRNGTDLLLVQIYVDDIIFAGSTPELCDLFAKIINTVLNLMVEKSKLDEDKEGKSIDPSHYRGMIGTLLYLTASRPDLQFVICMCAQYQARPTKKHIHAVKMIFQYLRGTANRGLWYSKDSSVALTAFADVDHVGCQDTRRSTSGSLTMDMTIDQQVALDEAIVPHASRLRIRKSNFLLKSDISSKESTLQLSYDLLRLTPFYKAFLVTADVLEIYMQEFSIRFKMGNKKHIVNLEYFREMLHICPGLPGYTFDELPFEEDILAFLRFLGHSGEIRRLTDTSLTFCEKTSFIKLNIKMQRREMRCTIPAKASKAKSLTVLSEVAMTEAEQLKLATKRSLHQTHISQTSGSGTSKGTGIIPRVLDVPNKEFDEEISWKSSDEDDDDDDQEKRDDDDDQEEGNDNDQDSDEEGEEFIHPSLSIHDEEETKDEESFDPIAKTPKNSDDEGNDEENLGLNVGREEGQDEEDDEDELHRDTVNEQLEAKVLTRSSNSSKTSYVVAADLSEMELKKILIEKIEGNMYIHRSNKQRNLYKALVEAYESDKIILETYGDTVTLKRCRDDDAGKNEEPFAGLDRGSMRQREGKEPESTSAPKEKATRTTGKESARDVYSKRRIIAITELKILEWYNYKHLDLITVRRDNDKLYKFKEGDFKRLRIQDIEDMLLLMVQRKLTNLMVEERFAFSVSLRMFTRSIVIQRRVEYLQLGVESYQKKLNLTRPDTYCFDLKRKEAYTAYYNPRGFIYQNKDKKNKLMWIDELHKFSDGTLTDVRTALDDHLKGIRMKYLPQTIRRKNDKERAATMIQAIDK</sequence>
<evidence type="ECO:0000256" key="1">
    <source>
        <dbReference type="SAM" id="MobiDB-lite"/>
    </source>
</evidence>
<feature type="compositionally biased region" description="Low complexity" evidence="1">
    <location>
        <begin position="622"/>
        <end position="637"/>
    </location>
</feature>
<organism evidence="4">
    <name type="scientific">Tanacetum cinerariifolium</name>
    <name type="common">Dalmatian daisy</name>
    <name type="synonym">Chrysanthemum cinerariifolium</name>
    <dbReference type="NCBI Taxonomy" id="118510"/>
    <lineage>
        <taxon>Eukaryota</taxon>
        <taxon>Viridiplantae</taxon>
        <taxon>Streptophyta</taxon>
        <taxon>Embryophyta</taxon>
        <taxon>Tracheophyta</taxon>
        <taxon>Spermatophyta</taxon>
        <taxon>Magnoliopsida</taxon>
        <taxon>eudicotyledons</taxon>
        <taxon>Gunneridae</taxon>
        <taxon>Pentapetalae</taxon>
        <taxon>asterids</taxon>
        <taxon>campanulids</taxon>
        <taxon>Asterales</taxon>
        <taxon>Asteraceae</taxon>
        <taxon>Asteroideae</taxon>
        <taxon>Anthemideae</taxon>
        <taxon>Anthemidinae</taxon>
        <taxon>Tanacetum</taxon>
    </lineage>
</organism>
<feature type="compositionally biased region" description="Acidic residues" evidence="1">
    <location>
        <begin position="658"/>
        <end position="690"/>
    </location>
</feature>
<feature type="region of interest" description="Disordered" evidence="1">
    <location>
        <begin position="838"/>
        <end position="882"/>
    </location>
</feature>
<feature type="domain" description="Reverse transcriptase Ty1/copia-type" evidence="3">
    <location>
        <begin position="170"/>
        <end position="309"/>
    </location>
</feature>
<dbReference type="Pfam" id="PF07727">
    <property type="entry name" value="RVT_2"/>
    <property type="match status" value="1"/>
</dbReference>
<feature type="chain" id="PRO_5027032817" description="Reverse transcriptase Ty1/copia-type domain-containing protein" evidence="2">
    <location>
        <begin position="19"/>
        <end position="1084"/>
    </location>
</feature>